<dbReference type="Gene3D" id="3.40.50.1970">
    <property type="match status" value="1"/>
</dbReference>
<dbReference type="CDD" id="cd08195">
    <property type="entry name" value="DHQS"/>
    <property type="match status" value="1"/>
</dbReference>
<keyword evidence="18" id="KW-0170">Cobalt</keyword>
<dbReference type="GO" id="GO:0009423">
    <property type="term" value="P:chorismate biosynthetic process"/>
    <property type="evidence" value="ECO:0007669"/>
    <property type="project" value="UniProtKB-UniRule"/>
</dbReference>
<evidence type="ECO:0000313" key="24">
    <source>
        <dbReference type="Proteomes" id="UP000283426"/>
    </source>
</evidence>
<reference evidence="22" key="2">
    <citation type="submission" date="2022-01" db="EMBL/GenBank/DDBJ databases">
        <title>Collection of gut derived symbiotic bacterial strains cultured from healthy donors.</title>
        <authorList>
            <person name="Lin H."/>
            <person name="Kohout C."/>
            <person name="Waligurski E."/>
            <person name="Pamer E.G."/>
        </authorList>
    </citation>
    <scope>NUCLEOTIDE SEQUENCE</scope>
    <source>
        <strain evidence="22">DFI.1.149</strain>
    </source>
</reference>
<evidence type="ECO:0000256" key="13">
    <source>
        <dbReference type="ARBA" id="ARBA00022741"/>
    </source>
</evidence>
<dbReference type="PIRSF" id="PIRSF001455">
    <property type="entry name" value="DHQ_synth"/>
    <property type="match status" value="1"/>
</dbReference>
<keyword evidence="15" id="KW-0520">NAD</keyword>
<keyword evidence="13" id="KW-0547">Nucleotide-binding</keyword>
<keyword evidence="14" id="KW-0862">Zinc</keyword>
<dbReference type="Proteomes" id="UP001199750">
    <property type="component" value="Unassembled WGS sequence"/>
</dbReference>
<keyword evidence="10" id="KW-0963">Cytoplasm</keyword>
<evidence type="ECO:0000256" key="17">
    <source>
        <dbReference type="ARBA" id="ARBA00023239"/>
    </source>
</evidence>
<dbReference type="AlphaFoldDB" id="A0A3D4Z921"/>
<dbReference type="InterPro" id="IPR056179">
    <property type="entry name" value="DHQS_C"/>
</dbReference>
<dbReference type="EMBL" id="JAKNDN010000001">
    <property type="protein sequence ID" value="MCG4958305.1"/>
    <property type="molecule type" value="Genomic_DNA"/>
</dbReference>
<comment type="function">
    <text evidence="4">Catalyzes the conversion of 3-deoxy-D-arabino-heptulosonate 7-phosphate (DAHP) to dehydroquinate (DHQ).</text>
</comment>
<evidence type="ECO:0000256" key="11">
    <source>
        <dbReference type="ARBA" id="ARBA00022605"/>
    </source>
</evidence>
<evidence type="ECO:0000313" key="22">
    <source>
        <dbReference type="EMBL" id="MCG4958305.1"/>
    </source>
</evidence>
<comment type="caution">
    <text evidence="23">The sequence shown here is derived from an EMBL/GenBank/DDBJ whole genome shotgun (WGS) entry which is preliminary data.</text>
</comment>
<comment type="catalytic activity">
    <reaction evidence="1">
        <text>7-phospho-2-dehydro-3-deoxy-D-arabino-heptonate = 3-dehydroquinate + phosphate</text>
        <dbReference type="Rhea" id="RHEA:21968"/>
        <dbReference type="ChEBI" id="CHEBI:32364"/>
        <dbReference type="ChEBI" id="CHEBI:43474"/>
        <dbReference type="ChEBI" id="CHEBI:58394"/>
        <dbReference type="EC" id="4.2.3.4"/>
    </reaction>
</comment>
<evidence type="ECO:0000256" key="3">
    <source>
        <dbReference type="ARBA" id="ARBA00001941"/>
    </source>
</evidence>
<evidence type="ECO:0000256" key="9">
    <source>
        <dbReference type="ARBA" id="ARBA00017684"/>
    </source>
</evidence>
<comment type="cofactor">
    <cofactor evidence="2">
        <name>NAD(+)</name>
        <dbReference type="ChEBI" id="CHEBI:57540"/>
    </cofactor>
</comment>
<evidence type="ECO:0000256" key="8">
    <source>
        <dbReference type="ARBA" id="ARBA00013031"/>
    </source>
</evidence>
<feature type="domain" description="3-dehydroquinate synthase C-terminal" evidence="21">
    <location>
        <begin position="167"/>
        <end position="309"/>
    </location>
</feature>
<reference evidence="23 24" key="1">
    <citation type="submission" date="2018-08" db="EMBL/GenBank/DDBJ databases">
        <title>A genome reference for cultivated species of the human gut microbiota.</title>
        <authorList>
            <person name="Zou Y."/>
            <person name="Xue W."/>
            <person name="Luo G."/>
        </authorList>
    </citation>
    <scope>NUCLEOTIDE SEQUENCE [LARGE SCALE GENOMIC DNA]</scope>
    <source>
        <strain evidence="23 24">AF14-6AC</strain>
    </source>
</reference>
<dbReference type="SUPFAM" id="SSF56796">
    <property type="entry name" value="Dehydroquinate synthase-like"/>
    <property type="match status" value="1"/>
</dbReference>
<dbReference type="EC" id="4.2.3.4" evidence="8 19"/>
<dbReference type="InterPro" id="IPR016037">
    <property type="entry name" value="DHQ_synth_AroB"/>
</dbReference>
<evidence type="ECO:0000256" key="2">
    <source>
        <dbReference type="ARBA" id="ARBA00001911"/>
    </source>
</evidence>
<keyword evidence="17 23" id="KW-0456">Lyase</keyword>
<protein>
    <recommendedName>
        <fullName evidence="9 19">3-dehydroquinate synthase</fullName>
        <ecNumber evidence="8 19">4.2.3.4</ecNumber>
    </recommendedName>
</protein>
<dbReference type="GO" id="GO:0046872">
    <property type="term" value="F:metal ion binding"/>
    <property type="evidence" value="ECO:0007669"/>
    <property type="project" value="UniProtKB-KW"/>
</dbReference>
<dbReference type="Gene3D" id="1.20.1090.10">
    <property type="entry name" value="Dehydroquinate synthase-like - alpha domain"/>
    <property type="match status" value="1"/>
</dbReference>
<dbReference type="GO" id="GO:0005737">
    <property type="term" value="C:cytoplasm"/>
    <property type="evidence" value="ECO:0007669"/>
    <property type="project" value="UniProtKB-SubCell"/>
</dbReference>
<dbReference type="PANTHER" id="PTHR43622">
    <property type="entry name" value="3-DEHYDROQUINATE SYNTHASE"/>
    <property type="match status" value="1"/>
</dbReference>
<dbReference type="InterPro" id="IPR030963">
    <property type="entry name" value="DHQ_synth_fam"/>
</dbReference>
<dbReference type="RefSeq" id="WP_013612999.1">
    <property type="nucleotide sequence ID" value="NZ_JABWDG010000031.1"/>
</dbReference>
<feature type="domain" description="3-dehydroquinate synthase N-terminal" evidence="20">
    <location>
        <begin position="53"/>
        <end position="165"/>
    </location>
</feature>
<evidence type="ECO:0000259" key="20">
    <source>
        <dbReference type="Pfam" id="PF01761"/>
    </source>
</evidence>
<organism evidence="23 24">
    <name type="scientific">Odoribacter splanchnicus</name>
    <dbReference type="NCBI Taxonomy" id="28118"/>
    <lineage>
        <taxon>Bacteria</taxon>
        <taxon>Pseudomonadati</taxon>
        <taxon>Bacteroidota</taxon>
        <taxon>Bacteroidia</taxon>
        <taxon>Bacteroidales</taxon>
        <taxon>Odoribacteraceae</taxon>
        <taxon>Odoribacter</taxon>
    </lineage>
</organism>
<proteinExistence type="inferred from homology"/>
<comment type="subcellular location">
    <subcellularLocation>
        <location evidence="5">Cytoplasm</location>
    </subcellularLocation>
</comment>
<dbReference type="InterPro" id="IPR050071">
    <property type="entry name" value="Dehydroquinate_synthase"/>
</dbReference>
<evidence type="ECO:0000256" key="5">
    <source>
        <dbReference type="ARBA" id="ARBA00004496"/>
    </source>
</evidence>
<keyword evidence="16" id="KW-0057">Aromatic amino acid biosynthesis</keyword>
<keyword evidence="12" id="KW-0479">Metal-binding</keyword>
<dbReference type="Proteomes" id="UP000283426">
    <property type="component" value="Unassembled WGS sequence"/>
</dbReference>
<evidence type="ECO:0000256" key="6">
    <source>
        <dbReference type="ARBA" id="ARBA00004661"/>
    </source>
</evidence>
<dbReference type="GO" id="GO:0000166">
    <property type="term" value="F:nucleotide binding"/>
    <property type="evidence" value="ECO:0007669"/>
    <property type="project" value="UniProtKB-KW"/>
</dbReference>
<dbReference type="GO" id="GO:0003856">
    <property type="term" value="F:3-dehydroquinate synthase activity"/>
    <property type="evidence" value="ECO:0007669"/>
    <property type="project" value="UniProtKB-UniRule"/>
</dbReference>
<dbReference type="OMA" id="IAIGMRM"/>
<dbReference type="NCBIfam" id="TIGR01357">
    <property type="entry name" value="aroB"/>
    <property type="match status" value="1"/>
</dbReference>
<evidence type="ECO:0000259" key="21">
    <source>
        <dbReference type="Pfam" id="PF24621"/>
    </source>
</evidence>
<sequence>MNNIIFTRDIRADLQLKLADFGIADIFVLVDNNSRNFCQRSFEDFGIPEEHIITIPEGEHHKSLESVAEIWQVLSDQGARRNAVLVNVGGGVITDLGGFAASCFKRGIHCVNIPTTLLAQIDASVGGKTGFDFNGLKNEIGSFAIPDWVLIDNHFLATLPERQIMSGFAEMLKHALLADEEHVAEAMQVDFAGVAEEDFLKLIRKSVAVKAAIVQSDPREKGLRKALNFGHTVGHAIESVAIRRGLDIFHGDAVAYGMIAELFLSVQKLGFDEKHFEAVRKFIREKYPVYHPVAEADELYELMLHDKKNEQAGVNFTLIHKPGEFDIDNYCSRDEIFEALKQI</sequence>
<evidence type="ECO:0000256" key="19">
    <source>
        <dbReference type="NCBIfam" id="TIGR01357"/>
    </source>
</evidence>
<gene>
    <name evidence="23" type="primary">aroB</name>
    <name evidence="23" type="ORF">DWW24_20020</name>
    <name evidence="22" type="ORF">L0P03_00330</name>
</gene>
<dbReference type="Pfam" id="PF24621">
    <property type="entry name" value="DHQS_C"/>
    <property type="match status" value="1"/>
</dbReference>
<comment type="cofactor">
    <cofactor evidence="3">
        <name>Co(2+)</name>
        <dbReference type="ChEBI" id="CHEBI:48828"/>
    </cofactor>
</comment>
<evidence type="ECO:0000256" key="10">
    <source>
        <dbReference type="ARBA" id="ARBA00022490"/>
    </source>
</evidence>
<evidence type="ECO:0000256" key="1">
    <source>
        <dbReference type="ARBA" id="ARBA00001393"/>
    </source>
</evidence>
<name>A0A3D4Z921_9BACT</name>
<dbReference type="Pfam" id="PF01761">
    <property type="entry name" value="DHQ_synthase"/>
    <property type="match status" value="1"/>
</dbReference>
<evidence type="ECO:0000256" key="12">
    <source>
        <dbReference type="ARBA" id="ARBA00022723"/>
    </source>
</evidence>
<evidence type="ECO:0000256" key="15">
    <source>
        <dbReference type="ARBA" id="ARBA00023027"/>
    </source>
</evidence>
<keyword evidence="11" id="KW-0028">Amino-acid biosynthesis</keyword>
<dbReference type="GO" id="GO:0009073">
    <property type="term" value="P:aromatic amino acid family biosynthetic process"/>
    <property type="evidence" value="ECO:0007669"/>
    <property type="project" value="UniProtKB-KW"/>
</dbReference>
<evidence type="ECO:0000256" key="14">
    <source>
        <dbReference type="ARBA" id="ARBA00022833"/>
    </source>
</evidence>
<comment type="similarity">
    <text evidence="7">Belongs to the sugar phosphate cyclases superfamily. Dehydroquinate synthase family.</text>
</comment>
<dbReference type="PANTHER" id="PTHR43622:SF7">
    <property type="entry name" value="3-DEHYDROQUINATE SYNTHASE, CHLOROPLASTIC"/>
    <property type="match status" value="1"/>
</dbReference>
<dbReference type="InterPro" id="IPR030960">
    <property type="entry name" value="DHQS/DOIS_N"/>
</dbReference>
<dbReference type="GO" id="GO:0008652">
    <property type="term" value="P:amino acid biosynthetic process"/>
    <property type="evidence" value="ECO:0007669"/>
    <property type="project" value="UniProtKB-KW"/>
</dbReference>
<evidence type="ECO:0000256" key="16">
    <source>
        <dbReference type="ARBA" id="ARBA00023141"/>
    </source>
</evidence>
<dbReference type="EMBL" id="QRYW01000059">
    <property type="protein sequence ID" value="RGV18351.1"/>
    <property type="molecule type" value="Genomic_DNA"/>
</dbReference>
<dbReference type="GeneID" id="61276052"/>
<comment type="pathway">
    <text evidence="6">Metabolic intermediate biosynthesis; chorismate biosynthesis; chorismate from D-erythrose 4-phosphate and phosphoenolpyruvate: step 2/7.</text>
</comment>
<evidence type="ECO:0000256" key="7">
    <source>
        <dbReference type="ARBA" id="ARBA00005412"/>
    </source>
</evidence>
<accession>A0A3D4Z921</accession>
<evidence type="ECO:0000256" key="4">
    <source>
        <dbReference type="ARBA" id="ARBA00003485"/>
    </source>
</evidence>
<evidence type="ECO:0000256" key="18">
    <source>
        <dbReference type="ARBA" id="ARBA00023285"/>
    </source>
</evidence>
<evidence type="ECO:0000313" key="23">
    <source>
        <dbReference type="EMBL" id="RGV18351.1"/>
    </source>
</evidence>